<dbReference type="Proteomes" id="UP000054166">
    <property type="component" value="Unassembled WGS sequence"/>
</dbReference>
<dbReference type="EMBL" id="KN832979">
    <property type="protein sequence ID" value="KIM87348.1"/>
    <property type="molecule type" value="Genomic_DNA"/>
</dbReference>
<protein>
    <submittedName>
        <fullName evidence="1">Uncharacterized protein</fullName>
    </submittedName>
</protein>
<keyword evidence="2" id="KW-1185">Reference proteome</keyword>
<feature type="non-terminal residue" evidence="1">
    <location>
        <position position="59"/>
    </location>
</feature>
<dbReference type="AlphaFoldDB" id="A0A0C3BLL7"/>
<proteinExistence type="predicted"/>
<name>A0A0C3BLL7_PILCF</name>
<reference evidence="2" key="2">
    <citation type="submission" date="2015-01" db="EMBL/GenBank/DDBJ databases">
        <title>Evolutionary Origins and Diversification of the Mycorrhizal Mutualists.</title>
        <authorList>
            <consortium name="DOE Joint Genome Institute"/>
            <consortium name="Mycorrhizal Genomics Consortium"/>
            <person name="Kohler A."/>
            <person name="Kuo A."/>
            <person name="Nagy L.G."/>
            <person name="Floudas D."/>
            <person name="Copeland A."/>
            <person name="Barry K.W."/>
            <person name="Cichocki N."/>
            <person name="Veneault-Fourrey C."/>
            <person name="LaButti K."/>
            <person name="Lindquist E.A."/>
            <person name="Lipzen A."/>
            <person name="Lundell T."/>
            <person name="Morin E."/>
            <person name="Murat C."/>
            <person name="Riley R."/>
            <person name="Ohm R."/>
            <person name="Sun H."/>
            <person name="Tunlid A."/>
            <person name="Henrissat B."/>
            <person name="Grigoriev I.V."/>
            <person name="Hibbett D.S."/>
            <person name="Martin F."/>
        </authorList>
    </citation>
    <scope>NUCLEOTIDE SEQUENCE [LARGE SCALE GENOMIC DNA]</scope>
    <source>
        <strain evidence="2">F 1598</strain>
    </source>
</reference>
<sequence>MIQKPLVLTALITSNKSEAELHLPSSVPSRATGLSTCHIVVTTEHVPFLPTKYAHLSFV</sequence>
<evidence type="ECO:0000313" key="1">
    <source>
        <dbReference type="EMBL" id="KIM87348.1"/>
    </source>
</evidence>
<dbReference type="HOGENOM" id="CLU_2967366_0_0_1"/>
<gene>
    <name evidence="1" type="ORF">PILCRDRAFT_814846</name>
</gene>
<reference evidence="1 2" key="1">
    <citation type="submission" date="2014-04" db="EMBL/GenBank/DDBJ databases">
        <authorList>
            <consortium name="DOE Joint Genome Institute"/>
            <person name="Kuo A."/>
            <person name="Tarkka M."/>
            <person name="Buscot F."/>
            <person name="Kohler A."/>
            <person name="Nagy L.G."/>
            <person name="Floudas D."/>
            <person name="Copeland A."/>
            <person name="Barry K.W."/>
            <person name="Cichocki N."/>
            <person name="Veneault-Fourrey C."/>
            <person name="LaButti K."/>
            <person name="Lindquist E.A."/>
            <person name="Lipzen A."/>
            <person name="Lundell T."/>
            <person name="Morin E."/>
            <person name="Murat C."/>
            <person name="Sun H."/>
            <person name="Tunlid A."/>
            <person name="Henrissat B."/>
            <person name="Grigoriev I.V."/>
            <person name="Hibbett D.S."/>
            <person name="Martin F."/>
            <person name="Nordberg H.P."/>
            <person name="Cantor M.N."/>
            <person name="Hua S.X."/>
        </authorList>
    </citation>
    <scope>NUCLEOTIDE SEQUENCE [LARGE SCALE GENOMIC DNA]</scope>
    <source>
        <strain evidence="1 2">F 1598</strain>
    </source>
</reference>
<organism evidence="1 2">
    <name type="scientific">Piloderma croceum (strain F 1598)</name>
    <dbReference type="NCBI Taxonomy" id="765440"/>
    <lineage>
        <taxon>Eukaryota</taxon>
        <taxon>Fungi</taxon>
        <taxon>Dikarya</taxon>
        <taxon>Basidiomycota</taxon>
        <taxon>Agaricomycotina</taxon>
        <taxon>Agaricomycetes</taxon>
        <taxon>Agaricomycetidae</taxon>
        <taxon>Atheliales</taxon>
        <taxon>Atheliaceae</taxon>
        <taxon>Piloderma</taxon>
    </lineage>
</organism>
<accession>A0A0C3BLL7</accession>
<dbReference type="InParanoid" id="A0A0C3BLL7"/>
<evidence type="ECO:0000313" key="2">
    <source>
        <dbReference type="Proteomes" id="UP000054166"/>
    </source>
</evidence>